<sequence>MKPFFLATALCTVATLATADPNPLRNAYFGETHMHTAFSLDAYIGGTRLMPADSLAFAKGEAVTLPDGTVAQHKRPLDFAAVTDHAEYIGEMYSTMFEDAPGHDNEDLVALRGLTDIEERQNWFIKYVVSSNRSATPQHPPFFAGPATAKSAWQLIVEAAEQANDPGNFTALIGFEWSAAPNGANLHRNVLFRDDNVPASVPSYIDINKEENLWAWMKAQESEGRKLLAIPHNSNASKGRMFPDTDSFGNAMDLDYARTRQYYEPLIEMMQVKGNSEVHRKFWAADEFAGFENADSIQKNSGRIFRQRDFVRGGLIEGISYEFALGVNPFKYGFMGGTDNHNGLMSAVAEDSFDGAHGPEDGSVERRRTGSVAGWIDGQDLSIGSIGGVWATENTRAAIWDAMKRRETFATSGPRIKVRMFGGVGLSDPSDPIAMAEEGYLLGTPMGGNLPSLPSAPTFTVYAEKDPQGANLDRIQIIKGWVDIYGDVNEKIIDVVWSGARKIDPLTGKLSPVGNTVDLATAMFTNDIGGATLAGSWTDEDFDPQENAFYYPRVIEIPTPRWSTYDAVRAGLPLLEDVPATIQERAWGSPIWYAPES</sequence>
<dbReference type="AlphaFoldDB" id="A0A0P1I5D3"/>
<name>A0A0P1I5D3_9RHOB</name>
<dbReference type="Proteomes" id="UP000051870">
    <property type="component" value="Unassembled WGS sequence"/>
</dbReference>
<dbReference type="InterPro" id="IPR022028">
    <property type="entry name" value="DUF3604"/>
</dbReference>
<keyword evidence="3" id="KW-1185">Reference proteome</keyword>
<feature type="chain" id="PRO_5006064899" description="DUF3604 domain-containing protein" evidence="1">
    <location>
        <begin position="20"/>
        <end position="597"/>
    </location>
</feature>
<protein>
    <recommendedName>
        <fullName evidence="4">DUF3604 domain-containing protein</fullName>
    </recommendedName>
</protein>
<dbReference type="RefSeq" id="WP_058310425.1">
    <property type="nucleotide sequence ID" value="NZ_CYTW01000001.1"/>
</dbReference>
<dbReference type="InterPro" id="IPR016195">
    <property type="entry name" value="Pol/histidinol_Pase-like"/>
</dbReference>
<keyword evidence="1" id="KW-0732">Signal</keyword>
<dbReference type="EMBL" id="CYTW01000001">
    <property type="protein sequence ID" value="CUJ90679.1"/>
    <property type="molecule type" value="Genomic_DNA"/>
</dbReference>
<evidence type="ECO:0000313" key="3">
    <source>
        <dbReference type="Proteomes" id="UP000051870"/>
    </source>
</evidence>
<evidence type="ECO:0000313" key="2">
    <source>
        <dbReference type="EMBL" id="CUJ90679.1"/>
    </source>
</evidence>
<dbReference type="GeneID" id="83880338"/>
<organism evidence="2 3">
    <name type="scientific">Shimia thalassica</name>
    <dbReference type="NCBI Taxonomy" id="1715693"/>
    <lineage>
        <taxon>Bacteria</taxon>
        <taxon>Pseudomonadati</taxon>
        <taxon>Pseudomonadota</taxon>
        <taxon>Alphaproteobacteria</taxon>
        <taxon>Rhodobacterales</taxon>
        <taxon>Roseobacteraceae</taxon>
    </lineage>
</organism>
<accession>A0A0P1I5D3</accession>
<feature type="signal peptide" evidence="1">
    <location>
        <begin position="1"/>
        <end position="19"/>
    </location>
</feature>
<reference evidence="3" key="1">
    <citation type="submission" date="2015-09" db="EMBL/GenBank/DDBJ databases">
        <authorList>
            <person name="Rodrigo-Torres Lidia"/>
            <person name="Arahal R.David."/>
        </authorList>
    </citation>
    <scope>NUCLEOTIDE SEQUENCE [LARGE SCALE GENOMIC DNA]</scope>
    <source>
        <strain evidence="3">CECT 7735</strain>
    </source>
</reference>
<evidence type="ECO:0008006" key="4">
    <source>
        <dbReference type="Google" id="ProtNLM"/>
    </source>
</evidence>
<dbReference type="STRING" id="1715693.PH7735_01280"/>
<gene>
    <name evidence="2" type="ORF">PH7735_01280</name>
</gene>
<evidence type="ECO:0000256" key="1">
    <source>
        <dbReference type="SAM" id="SignalP"/>
    </source>
</evidence>
<dbReference type="SUPFAM" id="SSF89550">
    <property type="entry name" value="PHP domain-like"/>
    <property type="match status" value="1"/>
</dbReference>
<dbReference type="Pfam" id="PF12228">
    <property type="entry name" value="DUF3604"/>
    <property type="match status" value="1"/>
</dbReference>
<proteinExistence type="predicted"/>
<dbReference type="Gene3D" id="3.20.20.140">
    <property type="entry name" value="Metal-dependent hydrolases"/>
    <property type="match status" value="1"/>
</dbReference>